<evidence type="ECO:0000313" key="2">
    <source>
        <dbReference type="EMBL" id="KXH47268.1"/>
    </source>
</evidence>
<gene>
    <name evidence="2" type="ORF">CSAL01_13224</name>
</gene>
<dbReference type="Proteomes" id="UP000070121">
    <property type="component" value="Unassembled WGS sequence"/>
</dbReference>
<evidence type="ECO:0000313" key="3">
    <source>
        <dbReference type="Proteomes" id="UP000070121"/>
    </source>
</evidence>
<proteinExistence type="predicted"/>
<comment type="caution">
    <text evidence="2">The sequence shown here is derived from an EMBL/GenBank/DDBJ whole genome shotgun (WGS) entry which is preliminary data.</text>
</comment>
<accession>A0A135TGK9</accession>
<evidence type="ECO:0000256" key="1">
    <source>
        <dbReference type="SAM" id="MobiDB-lite"/>
    </source>
</evidence>
<organism evidence="2 3">
    <name type="scientific">Colletotrichum salicis</name>
    <dbReference type="NCBI Taxonomy" id="1209931"/>
    <lineage>
        <taxon>Eukaryota</taxon>
        <taxon>Fungi</taxon>
        <taxon>Dikarya</taxon>
        <taxon>Ascomycota</taxon>
        <taxon>Pezizomycotina</taxon>
        <taxon>Sordariomycetes</taxon>
        <taxon>Hypocreomycetidae</taxon>
        <taxon>Glomerellales</taxon>
        <taxon>Glomerellaceae</taxon>
        <taxon>Colletotrichum</taxon>
        <taxon>Colletotrichum acutatum species complex</taxon>
    </lineage>
</organism>
<keyword evidence="3" id="KW-1185">Reference proteome</keyword>
<feature type="region of interest" description="Disordered" evidence="1">
    <location>
        <begin position="17"/>
        <end position="36"/>
    </location>
</feature>
<dbReference type="EMBL" id="JFFI01001984">
    <property type="protein sequence ID" value="KXH47268.1"/>
    <property type="molecule type" value="Genomic_DNA"/>
</dbReference>
<name>A0A135TGK9_9PEZI</name>
<sequence length="247" mass="27691">MAQSLLLLDAIIQCDNLNDHLPQNPPPESERKKYTHKASESVAQLEIDFDLILCDPADLVREGTALFKTARDAGHFLGTDFGQTLRPPPQKKRSCLRHPQRGYVDKMAVQRRLRRLYKRPTDLQTLCEHTATVVAKAKRDSAKRKVLAGENSKYTLRCDMEFRKAPFVIPMEAWIRSAHSGDGDLGAGERTAASKRTAANMMTAAVPSINEQQPFIAHGYQAGNYQMNDSSNPDVYLQVVDLNTRVI</sequence>
<dbReference type="OrthoDB" id="4842916at2759"/>
<dbReference type="AlphaFoldDB" id="A0A135TGK9"/>
<reference evidence="2 3" key="1">
    <citation type="submission" date="2014-02" db="EMBL/GenBank/DDBJ databases">
        <title>The genome sequence of Colletotrichum salicis CBS 607.94.</title>
        <authorList>
            <person name="Baroncelli R."/>
            <person name="Thon M.R."/>
        </authorList>
    </citation>
    <scope>NUCLEOTIDE SEQUENCE [LARGE SCALE GENOMIC DNA]</scope>
    <source>
        <strain evidence="2 3">CBS 607.94</strain>
    </source>
</reference>
<protein>
    <submittedName>
        <fullName evidence="2">Uncharacterized protein</fullName>
    </submittedName>
</protein>